<dbReference type="GO" id="GO:0008131">
    <property type="term" value="F:primary methylamine oxidase activity"/>
    <property type="evidence" value="ECO:0007669"/>
    <property type="project" value="TreeGrafter"/>
</dbReference>
<feature type="domain" description="Amine oxidase" evidence="8">
    <location>
        <begin position="14"/>
        <end position="84"/>
    </location>
</feature>
<evidence type="ECO:0000313" key="9">
    <source>
        <dbReference type="Ensembl" id="ENSPSTP00000010241.1"/>
    </source>
</evidence>
<dbReference type="Proteomes" id="UP000694428">
    <property type="component" value="Unplaced"/>
</dbReference>
<evidence type="ECO:0000256" key="7">
    <source>
        <dbReference type="ARBA" id="ARBA00048448"/>
    </source>
</evidence>
<dbReference type="Gene3D" id="3.50.50.60">
    <property type="entry name" value="FAD/NAD(P)-binding domain"/>
    <property type="match status" value="1"/>
</dbReference>
<keyword evidence="5" id="KW-0472">Membrane</keyword>
<accession>A0A8C9F4R5</accession>
<dbReference type="PANTHER" id="PTHR43563">
    <property type="entry name" value="AMINE OXIDASE"/>
    <property type="match status" value="1"/>
</dbReference>
<dbReference type="Pfam" id="PF01593">
    <property type="entry name" value="Amino_oxidase"/>
    <property type="match status" value="1"/>
</dbReference>
<organism evidence="9 10">
    <name type="scientific">Pavo cristatus</name>
    <name type="common">Indian peafowl</name>
    <name type="synonym">Blue peafowl</name>
    <dbReference type="NCBI Taxonomy" id="9049"/>
    <lineage>
        <taxon>Eukaryota</taxon>
        <taxon>Metazoa</taxon>
        <taxon>Chordata</taxon>
        <taxon>Craniata</taxon>
        <taxon>Vertebrata</taxon>
        <taxon>Euteleostomi</taxon>
        <taxon>Archelosauria</taxon>
        <taxon>Archosauria</taxon>
        <taxon>Dinosauria</taxon>
        <taxon>Saurischia</taxon>
        <taxon>Theropoda</taxon>
        <taxon>Coelurosauria</taxon>
        <taxon>Aves</taxon>
        <taxon>Neognathae</taxon>
        <taxon>Galloanserae</taxon>
        <taxon>Galliformes</taxon>
        <taxon>Phasianidae</taxon>
        <taxon>Phasianinae</taxon>
        <taxon>Pavo</taxon>
    </lineage>
</organism>
<keyword evidence="6" id="KW-0274">FAD</keyword>
<dbReference type="Ensembl" id="ENSPSTT00000010753.1">
    <property type="protein sequence ID" value="ENSPSTP00000010241.1"/>
    <property type="gene ID" value="ENSPSTG00000007229.1"/>
</dbReference>
<name>A0A8C9F4R5_PAVCR</name>
<protein>
    <recommendedName>
        <fullName evidence="3">monoamine oxidase</fullName>
        <ecNumber evidence="3">1.4.3.4</ecNumber>
    </recommendedName>
</protein>
<evidence type="ECO:0000259" key="8">
    <source>
        <dbReference type="Pfam" id="PF01593"/>
    </source>
</evidence>
<evidence type="ECO:0000256" key="6">
    <source>
        <dbReference type="ARBA" id="ARBA00022827"/>
    </source>
</evidence>
<proteinExistence type="inferred from homology"/>
<evidence type="ECO:0000256" key="3">
    <source>
        <dbReference type="ARBA" id="ARBA00012804"/>
    </source>
</evidence>
<dbReference type="InterPro" id="IPR002937">
    <property type="entry name" value="Amino_oxidase"/>
</dbReference>
<evidence type="ECO:0000256" key="2">
    <source>
        <dbReference type="ARBA" id="ARBA00005995"/>
    </source>
</evidence>
<dbReference type="SUPFAM" id="SSF51905">
    <property type="entry name" value="FAD/NAD(P)-binding domain"/>
    <property type="match status" value="1"/>
</dbReference>
<reference evidence="9" key="2">
    <citation type="submission" date="2025-09" db="UniProtKB">
        <authorList>
            <consortium name="Ensembl"/>
        </authorList>
    </citation>
    <scope>IDENTIFICATION</scope>
</reference>
<comment type="catalytic activity">
    <reaction evidence="7">
        <text>a secondary aliphatic amine + O2 + H2O = a primary amine + an aldehyde + H2O2</text>
        <dbReference type="Rhea" id="RHEA:26414"/>
        <dbReference type="ChEBI" id="CHEBI:15377"/>
        <dbReference type="ChEBI" id="CHEBI:15379"/>
        <dbReference type="ChEBI" id="CHEBI:16240"/>
        <dbReference type="ChEBI" id="CHEBI:17478"/>
        <dbReference type="ChEBI" id="CHEBI:58855"/>
        <dbReference type="ChEBI" id="CHEBI:65296"/>
        <dbReference type="EC" id="1.4.3.4"/>
    </reaction>
</comment>
<dbReference type="GO" id="GO:0050660">
    <property type="term" value="F:flavin adenine dinucleotide binding"/>
    <property type="evidence" value="ECO:0007669"/>
    <property type="project" value="TreeGrafter"/>
</dbReference>
<sequence>MAQKCDVIVVGGGISGLSAAKLLTESGLNVVLLEANDRVGGRTFTVKNKQVKYVDLGGAYVGPTQNRLLRLSKELGIETYKVNEVEQLIHHVKVRCSQVCCCRQTSSSMYPLSFLKKNKYADNEELIRITICMHLYMCTLVDASLQLMLWFKSELVVKISQEVSLFPNSTNCNCCIYASSLIYSAQGTSKALSQVQNVGVSGVRPKVSQSKVPKFFPPFLILLDTILSECCTLIEEQHNEEINIEIHYMLMKRHAVTGKIFVR</sequence>
<evidence type="ECO:0000313" key="10">
    <source>
        <dbReference type="Proteomes" id="UP000694428"/>
    </source>
</evidence>
<keyword evidence="5" id="KW-0496">Mitochondrion</keyword>
<dbReference type="GO" id="GO:0097621">
    <property type="term" value="F:monoamine oxidase activity"/>
    <property type="evidence" value="ECO:0007669"/>
    <property type="project" value="UniProtKB-EC"/>
</dbReference>
<comment type="subcellular location">
    <subcellularLocation>
        <location evidence="1">Mitochondrion outer membrane</location>
        <topology evidence="1">Single-pass type IV membrane protein</topology>
        <orientation evidence="1">Cytoplasmic side</orientation>
    </subcellularLocation>
</comment>
<reference evidence="9" key="1">
    <citation type="submission" date="2025-08" db="UniProtKB">
        <authorList>
            <consortium name="Ensembl"/>
        </authorList>
    </citation>
    <scope>IDENTIFICATION</scope>
</reference>
<keyword evidence="10" id="KW-1185">Reference proteome</keyword>
<dbReference type="EC" id="1.4.3.4" evidence="3"/>
<keyword evidence="4" id="KW-0285">Flavoprotein</keyword>
<dbReference type="InterPro" id="IPR050703">
    <property type="entry name" value="Flavin_MAO"/>
</dbReference>
<dbReference type="PANTHER" id="PTHR43563:SF16">
    <property type="entry name" value="AMINE OXIDASE"/>
    <property type="match status" value="1"/>
</dbReference>
<evidence type="ECO:0000256" key="1">
    <source>
        <dbReference type="ARBA" id="ARBA00004362"/>
    </source>
</evidence>
<keyword evidence="5" id="KW-1000">Mitochondrion outer membrane</keyword>
<dbReference type="InterPro" id="IPR036188">
    <property type="entry name" value="FAD/NAD-bd_sf"/>
</dbReference>
<comment type="similarity">
    <text evidence="2">Belongs to the flavin monoamine oxidase family.</text>
</comment>
<dbReference type="AlphaFoldDB" id="A0A8C9F4R5"/>
<dbReference type="GO" id="GO:0005741">
    <property type="term" value="C:mitochondrial outer membrane"/>
    <property type="evidence" value="ECO:0007669"/>
    <property type="project" value="UniProtKB-SubCell"/>
</dbReference>
<evidence type="ECO:0000256" key="5">
    <source>
        <dbReference type="ARBA" id="ARBA00022787"/>
    </source>
</evidence>
<evidence type="ECO:0000256" key="4">
    <source>
        <dbReference type="ARBA" id="ARBA00022630"/>
    </source>
</evidence>